<accession>A0A1E7X9N6</accession>
<evidence type="ECO:0000313" key="2">
    <source>
        <dbReference type="Proteomes" id="UP000177010"/>
    </source>
</evidence>
<name>A0A1E7X9N6_9LACO</name>
<proteinExistence type="predicted"/>
<evidence type="ECO:0000313" key="1">
    <source>
        <dbReference type="EMBL" id="OFA09779.1"/>
    </source>
</evidence>
<protein>
    <recommendedName>
        <fullName evidence="3">DUF4411 family protein</fullName>
    </recommendedName>
</protein>
<dbReference type="Proteomes" id="UP000177010">
    <property type="component" value="Unassembled WGS sequence"/>
</dbReference>
<reference evidence="1 2" key="1">
    <citation type="submission" date="2016-09" db="EMBL/GenBank/DDBJ databases">
        <title>Genome Sequence of Lactobacillus sunkii Strain CG01.</title>
        <authorList>
            <person name="Poehlein A."/>
            <person name="Gabris C."/>
            <person name="Bengelsdorf F.R."/>
            <person name="Duerre P."/>
            <person name="Daniel R."/>
        </authorList>
    </citation>
    <scope>NUCLEOTIDE SEQUENCE [LARGE SCALE GENOMIC DNA]</scope>
    <source>
        <strain evidence="1 2">CG_D</strain>
    </source>
</reference>
<comment type="caution">
    <text evidence="1">The sequence shown here is derived from an EMBL/GenBank/DDBJ whole genome shotgun (WGS) entry which is preliminary data.</text>
</comment>
<organism evidence="1 2">
    <name type="scientific">Lentilactobacillus sunkii</name>
    <dbReference type="NCBI Taxonomy" id="481719"/>
    <lineage>
        <taxon>Bacteria</taxon>
        <taxon>Bacillati</taxon>
        <taxon>Bacillota</taxon>
        <taxon>Bacilli</taxon>
        <taxon>Lactobacillales</taxon>
        <taxon>Lactobacillaceae</taxon>
        <taxon>Lentilactobacillus</taxon>
    </lineage>
</organism>
<dbReference type="Pfam" id="PF14367">
    <property type="entry name" value="DUF4411"/>
    <property type="match status" value="1"/>
</dbReference>
<gene>
    <name evidence="1" type="ORF">LASUN_22610</name>
</gene>
<dbReference type="AlphaFoldDB" id="A0A1E7X9N6"/>
<dbReference type="EMBL" id="MIQE01000024">
    <property type="protein sequence ID" value="OFA09779.1"/>
    <property type="molecule type" value="Genomic_DNA"/>
</dbReference>
<dbReference type="STRING" id="481719.LASUN_22610"/>
<sequence length="180" mass="20909">MGQLDANDAYILDSNSFIAPFRNYYSMEHFPSYWNWLKDSFSTNPKNLILPKIVYDELTTKSDDELSEWVKSNLQPYVYDESHDTDMWLTFQKVLNFILTSGYYIKPGVDDWLKEGKADPQLVALAVAHKWKVVTFEESAGVLNKNTPMKKEPKIPDICDHFGVECVNLYLIEEKLQLVI</sequence>
<evidence type="ECO:0008006" key="3">
    <source>
        <dbReference type="Google" id="ProtNLM"/>
    </source>
</evidence>
<dbReference type="RefSeq" id="WP_070368481.1">
    <property type="nucleotide sequence ID" value="NZ_JAZHVW010000007.1"/>
</dbReference>
<dbReference type="InterPro" id="IPR016541">
    <property type="entry name" value="UCP008505"/>
</dbReference>